<dbReference type="InterPro" id="IPR027417">
    <property type="entry name" value="P-loop_NTPase"/>
</dbReference>
<dbReference type="AlphaFoldDB" id="A0A0B6ARQ2"/>
<dbReference type="PANTHER" id="PTHR12131">
    <property type="entry name" value="ATP-DEPENDENT RNA AND DNA HELICASE"/>
    <property type="match status" value="1"/>
</dbReference>
<gene>
    <name evidence="6" type="ORF">BG04_4633</name>
</gene>
<dbReference type="Gene3D" id="3.40.50.300">
    <property type="entry name" value="P-loop containing nucleotide triphosphate hydrolases"/>
    <property type="match status" value="2"/>
</dbReference>
<dbReference type="InterPro" id="IPR055206">
    <property type="entry name" value="DEXQc_SUV3"/>
</dbReference>
<keyword evidence="4" id="KW-0067">ATP-binding</keyword>
<evidence type="ECO:0000256" key="5">
    <source>
        <dbReference type="SAM" id="Coils"/>
    </source>
</evidence>
<dbReference type="EMBL" id="CP009920">
    <property type="protein sequence ID" value="AJI22524.1"/>
    <property type="molecule type" value="Genomic_DNA"/>
</dbReference>
<dbReference type="RefSeq" id="WP_034652230.1">
    <property type="nucleotide sequence ID" value="NZ_BCVB01000004.1"/>
</dbReference>
<dbReference type="GO" id="GO:0005524">
    <property type="term" value="F:ATP binding"/>
    <property type="evidence" value="ECO:0007669"/>
    <property type="project" value="UniProtKB-KW"/>
</dbReference>
<evidence type="ECO:0000256" key="3">
    <source>
        <dbReference type="ARBA" id="ARBA00022806"/>
    </source>
</evidence>
<dbReference type="Gene3D" id="1.20.272.40">
    <property type="match status" value="1"/>
</dbReference>
<dbReference type="GO" id="GO:0004386">
    <property type="term" value="F:helicase activity"/>
    <property type="evidence" value="ECO:0007669"/>
    <property type="project" value="UniProtKB-KW"/>
</dbReference>
<evidence type="ECO:0000256" key="4">
    <source>
        <dbReference type="ARBA" id="ARBA00022840"/>
    </source>
</evidence>
<dbReference type="Proteomes" id="UP000031829">
    <property type="component" value="Chromosome"/>
</dbReference>
<proteinExistence type="predicted"/>
<name>A0A0B6ARQ2_PRIM2</name>
<dbReference type="PANTHER" id="PTHR12131:SF1">
    <property type="entry name" value="ATP-DEPENDENT RNA HELICASE SUPV3L1, MITOCHONDRIAL-RELATED"/>
    <property type="match status" value="1"/>
</dbReference>
<sequence>MLELEAIQSRAIEKTKHTLLQDIKSVLGEQDECPNLETYLTDRHSFIKKAWGTAWRKIAVSSVSKKNRRSYLTERGFEIKGYKPQAIDKLFAKETRKGMEFDAFSWLKEQYGNGNKAEWLSLYGEARAEFAKKEEERKEKERQQSINDRKARYQLQLNLEAAPILEVNKELYYLHIREQLSHQLSKDIETNSKYIENYAPHTELEDELIENGDLTRHDYETVHDFFQELTGGVSSELDRYSTIILFETYEDVYEVFITDKIYEIIPTMIMDDLPASFKEEYKSYTNASVTRMDIIKALRSDLSDLVYEYKRMLVEEKLSHVLEVSDHNLTIEEHQERYQQQLEERRLQQEREREEKKKLIEEEQRQLNYIFGAEYEMDPRKETEYILHLGDTNTGKTYTALKSLKKAASGSYLAPLRLLALEVFEKLNKDGVPCSLKTGEEEKIVEDAQHMAGTVEMFSELEHGDVTVIDEAQMIQDRDRGFSWYKAITRANAKQVHVIGSLSIRSMLEEMLDGVISEIHEYERDIPLKVDLRKFKIEQVKPADALIVFSRKKVLQTAAKLEKDGHKVSVIYGSMPPETRRKQIEQFINRETNVIVSTDAIGMGLNLPIRRIVLLENMKFDGQKRRLLTSQELKQIAGRAGRKGLYNVGEVAFAKDAKQMRELLFSTDEQISKFSIAPTSDMLRRFKEYHHDLGTFFDMWAKFKNPKGTQKSNLAQERELYEEVKDTLIEAKMPIVDLYGYLQLPFSAKESSLKKQWVASMNAIVNREELPEPRIIEGSLEKLELSYKAIGLHLLFLYRMDRRPEAIYWERVREELTDKIHNVLRKDMKKFKRTCSACSKDLPWNHDHAICDSCFHKRFRRRYGDEDFNY</sequence>
<dbReference type="SUPFAM" id="SSF52540">
    <property type="entry name" value="P-loop containing nucleoside triphosphate hydrolases"/>
    <property type="match status" value="1"/>
</dbReference>
<dbReference type="PROSITE" id="PS51194">
    <property type="entry name" value="HELICASE_CTER"/>
    <property type="match status" value="1"/>
</dbReference>
<organism evidence="6 7">
    <name type="scientific">Priestia megaterium (strain ATCC 14581 / DSM 32 / CCUG 1817 / JCM 2506 / NBRC 15308 / NCIMB 9376 / NCTC 10342 / NRRL B-14308 / VKM B-512 / Ford 19)</name>
    <name type="common">Bacillus megaterium</name>
    <dbReference type="NCBI Taxonomy" id="1348623"/>
    <lineage>
        <taxon>Bacteria</taxon>
        <taxon>Bacillati</taxon>
        <taxon>Bacillota</taxon>
        <taxon>Bacilli</taxon>
        <taxon>Bacillales</taxon>
        <taxon>Bacillaceae</taxon>
        <taxon>Priestia</taxon>
    </lineage>
</organism>
<keyword evidence="1" id="KW-0547">Nucleotide-binding</keyword>
<dbReference type="KEGG" id="bmeg:BG04_4633"/>
<dbReference type="GO" id="GO:0016787">
    <property type="term" value="F:hydrolase activity"/>
    <property type="evidence" value="ECO:0007669"/>
    <property type="project" value="UniProtKB-KW"/>
</dbReference>
<keyword evidence="5" id="KW-0175">Coiled coil</keyword>
<accession>A0A0B6ARQ2</accession>
<keyword evidence="3" id="KW-0347">Helicase</keyword>
<evidence type="ECO:0000313" key="6">
    <source>
        <dbReference type="EMBL" id="AJI22524.1"/>
    </source>
</evidence>
<dbReference type="Pfam" id="PF22527">
    <property type="entry name" value="DEXQc_Suv3"/>
    <property type="match status" value="1"/>
</dbReference>
<dbReference type="Pfam" id="PF00271">
    <property type="entry name" value="Helicase_C"/>
    <property type="match status" value="1"/>
</dbReference>
<evidence type="ECO:0000256" key="1">
    <source>
        <dbReference type="ARBA" id="ARBA00022741"/>
    </source>
</evidence>
<evidence type="ECO:0000256" key="2">
    <source>
        <dbReference type="ARBA" id="ARBA00022801"/>
    </source>
</evidence>
<dbReference type="InterPro" id="IPR050699">
    <property type="entry name" value="RNA-DNA_Helicase"/>
</dbReference>
<dbReference type="GeneID" id="93642628"/>
<evidence type="ECO:0000313" key="7">
    <source>
        <dbReference type="Proteomes" id="UP000031829"/>
    </source>
</evidence>
<dbReference type="HOGENOM" id="CLU_329745_0_0_9"/>
<reference evidence="6 7" key="1">
    <citation type="journal article" date="2015" name="Genome Announc.">
        <title>Complete genome sequences for 35 biothreat assay-relevant bacillus species.</title>
        <authorList>
            <person name="Johnson S.L."/>
            <person name="Daligault H.E."/>
            <person name="Davenport K.W."/>
            <person name="Jaissle J."/>
            <person name="Frey K.G."/>
            <person name="Ladner J.T."/>
            <person name="Broomall S.M."/>
            <person name="Bishop-Lilly K.A."/>
            <person name="Bruce D.C."/>
            <person name="Gibbons H.S."/>
            <person name="Coyne S.R."/>
            <person name="Lo C.C."/>
            <person name="Meincke L."/>
            <person name="Munk A.C."/>
            <person name="Koroleva G.I."/>
            <person name="Rosenzweig C.N."/>
            <person name="Palacios G.F."/>
            <person name="Redden C.L."/>
            <person name="Minogue T.D."/>
            <person name="Chain P.S."/>
        </authorList>
    </citation>
    <scope>NUCLEOTIDE SEQUENCE [LARGE SCALE GENOMIC DNA]</scope>
    <source>
        <strain evidence="7">ATCC 14581 / DSM 32 / JCM 2506 / NBRC 15308 / NCIMB 9376 / NCTC 10342 / NRRL B-14308 / VKM B-512</strain>
    </source>
</reference>
<keyword evidence="2" id="KW-0378">Hydrolase</keyword>
<dbReference type="InterPro" id="IPR001650">
    <property type="entry name" value="Helicase_C-like"/>
</dbReference>
<protein>
    <submittedName>
        <fullName evidence="6">Uncharacterized protein</fullName>
    </submittedName>
</protein>
<feature type="coiled-coil region" evidence="5">
    <location>
        <begin position="324"/>
        <end position="366"/>
    </location>
</feature>
<dbReference type="SMART" id="SM00490">
    <property type="entry name" value="HELICc"/>
    <property type="match status" value="1"/>
</dbReference>